<comment type="catalytic activity">
    <reaction evidence="3">
        <text>[thioredoxin]-dithiol + NADP(+) = [thioredoxin]-disulfide + NADPH + H(+)</text>
        <dbReference type="Rhea" id="RHEA:20345"/>
        <dbReference type="Rhea" id="RHEA-COMP:10698"/>
        <dbReference type="Rhea" id="RHEA-COMP:10700"/>
        <dbReference type="ChEBI" id="CHEBI:15378"/>
        <dbReference type="ChEBI" id="CHEBI:29950"/>
        <dbReference type="ChEBI" id="CHEBI:50058"/>
        <dbReference type="ChEBI" id="CHEBI:57783"/>
        <dbReference type="ChEBI" id="CHEBI:58349"/>
        <dbReference type="EC" id="1.8.1.9"/>
    </reaction>
</comment>
<sequence>MTAAFDQTDVLDLVVVGGGAAGLSGAKIAARARRTVLLVDAGAPRNGPAEGVHNYLYAEGTAPARLGEIGRAEAAGYGVQIVNGTAVSAAVVPQSGAGGPRFTVTIDVQDCGTRTVSARRLLLATGVVDVLPDIAGLRERWGRDVLHCPFCHGWEVRDQAIGVIGSGPTALHAVQLFRTLTDDVVYFQHTAPDPTEEQLELLAALSVPHVVGSVERVETADDALTGVRLATGDVVAREALAVAPFVRGRGDLLADLDLRTSDLDMGGVSVGTYVPTDPTGLTGTPGVWAAGNLANLMAQVVTSASAGSAAGAAIHMDLMAEDSAAAVAAYRERSASRGSSDIPPQM</sequence>
<organism evidence="5 6">
    <name type="scientific">Allobranchiibius huperziae</name>
    <dbReference type="NCBI Taxonomy" id="1874116"/>
    <lineage>
        <taxon>Bacteria</taxon>
        <taxon>Bacillati</taxon>
        <taxon>Actinomycetota</taxon>
        <taxon>Actinomycetes</taxon>
        <taxon>Micrococcales</taxon>
        <taxon>Dermacoccaceae</taxon>
        <taxon>Allobranchiibius</taxon>
    </lineage>
</organism>
<dbReference type="EMBL" id="JACCFW010000001">
    <property type="protein sequence ID" value="NYJ73373.1"/>
    <property type="molecule type" value="Genomic_DNA"/>
</dbReference>
<accession>A0A853DBQ8</accession>
<evidence type="ECO:0000256" key="2">
    <source>
        <dbReference type="ARBA" id="ARBA00023002"/>
    </source>
</evidence>
<evidence type="ECO:0000256" key="1">
    <source>
        <dbReference type="ARBA" id="ARBA00022630"/>
    </source>
</evidence>
<keyword evidence="1" id="KW-0285">Flavoprotein</keyword>
<dbReference type="RefSeq" id="WP_343048369.1">
    <property type="nucleotide sequence ID" value="NZ_JACCFW010000001.1"/>
</dbReference>
<dbReference type="GO" id="GO:0004791">
    <property type="term" value="F:thioredoxin-disulfide reductase (NADPH) activity"/>
    <property type="evidence" value="ECO:0007669"/>
    <property type="project" value="UniProtKB-EC"/>
</dbReference>
<comment type="caution">
    <text evidence="5">The sequence shown here is derived from an EMBL/GenBank/DDBJ whole genome shotgun (WGS) entry which is preliminary data.</text>
</comment>
<feature type="domain" description="FAD/NAD(P)-binding" evidence="4">
    <location>
        <begin position="12"/>
        <end position="307"/>
    </location>
</feature>
<dbReference type="Pfam" id="PF07992">
    <property type="entry name" value="Pyr_redox_2"/>
    <property type="match status" value="1"/>
</dbReference>
<gene>
    <name evidence="5" type="ORF">HNR15_000336</name>
</gene>
<evidence type="ECO:0000313" key="6">
    <source>
        <dbReference type="Proteomes" id="UP000571817"/>
    </source>
</evidence>
<dbReference type="InterPro" id="IPR050097">
    <property type="entry name" value="Ferredoxin-NADP_redctase_2"/>
</dbReference>
<evidence type="ECO:0000256" key="3">
    <source>
        <dbReference type="ARBA" id="ARBA00048132"/>
    </source>
</evidence>
<dbReference type="AlphaFoldDB" id="A0A853DBQ8"/>
<dbReference type="SUPFAM" id="SSF51905">
    <property type="entry name" value="FAD/NAD(P)-binding domain"/>
    <property type="match status" value="2"/>
</dbReference>
<keyword evidence="6" id="KW-1185">Reference proteome</keyword>
<proteinExistence type="predicted"/>
<name>A0A853DBQ8_9MICO</name>
<dbReference type="Proteomes" id="UP000571817">
    <property type="component" value="Unassembled WGS sequence"/>
</dbReference>
<dbReference type="PANTHER" id="PTHR48105">
    <property type="entry name" value="THIOREDOXIN REDUCTASE 1-RELATED-RELATED"/>
    <property type="match status" value="1"/>
</dbReference>
<evidence type="ECO:0000259" key="4">
    <source>
        <dbReference type="Pfam" id="PF07992"/>
    </source>
</evidence>
<keyword evidence="2" id="KW-0560">Oxidoreductase</keyword>
<dbReference type="PRINTS" id="PR00469">
    <property type="entry name" value="PNDRDTASEII"/>
</dbReference>
<dbReference type="InterPro" id="IPR036188">
    <property type="entry name" value="FAD/NAD-bd_sf"/>
</dbReference>
<dbReference type="InterPro" id="IPR023753">
    <property type="entry name" value="FAD/NAD-binding_dom"/>
</dbReference>
<dbReference type="Gene3D" id="3.50.50.60">
    <property type="entry name" value="FAD/NAD(P)-binding domain"/>
    <property type="match status" value="2"/>
</dbReference>
<reference evidence="5 6" key="1">
    <citation type="submission" date="2020-07" db="EMBL/GenBank/DDBJ databases">
        <title>Sequencing the genomes of 1000 actinobacteria strains.</title>
        <authorList>
            <person name="Klenk H.-P."/>
        </authorList>
    </citation>
    <scope>NUCLEOTIDE SEQUENCE [LARGE SCALE GENOMIC DNA]</scope>
    <source>
        <strain evidence="5 6">DSM 29531</strain>
    </source>
</reference>
<evidence type="ECO:0000313" key="5">
    <source>
        <dbReference type="EMBL" id="NYJ73373.1"/>
    </source>
</evidence>
<dbReference type="PRINTS" id="PR00368">
    <property type="entry name" value="FADPNR"/>
</dbReference>
<protein>
    <submittedName>
        <fullName evidence="5">Thioredoxin reductase</fullName>
    </submittedName>
</protein>